<dbReference type="GO" id="GO:0009007">
    <property type="term" value="F:site-specific DNA-methyltransferase (adenine-specific) activity"/>
    <property type="evidence" value="ECO:0007669"/>
    <property type="project" value="UniProtKB-EC"/>
</dbReference>
<dbReference type="PANTHER" id="PTHR33841:SF1">
    <property type="entry name" value="DNA METHYLTRANSFERASE A"/>
    <property type="match status" value="1"/>
</dbReference>
<accession>A0A2H1KPG3</accession>
<evidence type="ECO:0000313" key="7">
    <source>
        <dbReference type="Proteomes" id="UP000234525"/>
    </source>
</evidence>
<evidence type="ECO:0000313" key="6">
    <source>
        <dbReference type="EMBL" id="SMY01529.1"/>
    </source>
</evidence>
<evidence type="ECO:0000256" key="3">
    <source>
        <dbReference type="ARBA" id="ARBA00022679"/>
    </source>
</evidence>
<keyword evidence="3" id="KW-0808">Transferase</keyword>
<feature type="domain" description="DNA methylase adenine-specific" evidence="5">
    <location>
        <begin position="28"/>
        <end position="242"/>
    </location>
</feature>
<evidence type="ECO:0000259" key="5">
    <source>
        <dbReference type="Pfam" id="PF02384"/>
    </source>
</evidence>
<keyword evidence="2 6" id="KW-0489">Methyltransferase</keyword>
<dbReference type="EMBL" id="FXZB01000044">
    <property type="protein sequence ID" value="SMY01529.1"/>
    <property type="molecule type" value="Genomic_DNA"/>
</dbReference>
<dbReference type="Gene3D" id="3.40.50.150">
    <property type="entry name" value="Vaccinia Virus protein VP39"/>
    <property type="match status" value="1"/>
</dbReference>
<dbReference type="InterPro" id="IPR029063">
    <property type="entry name" value="SAM-dependent_MTases_sf"/>
</dbReference>
<evidence type="ECO:0000256" key="1">
    <source>
        <dbReference type="ARBA" id="ARBA00011900"/>
    </source>
</evidence>
<dbReference type="EC" id="2.1.1.72" evidence="1"/>
<dbReference type="InterPro" id="IPR003356">
    <property type="entry name" value="DNA_methylase_A-5"/>
</dbReference>
<dbReference type="PRINTS" id="PR00507">
    <property type="entry name" value="N12N6MTFRASE"/>
</dbReference>
<sequence>MCSAESTNHLKEAFLTTPTTEADVATHRRELGAVYTPRRLAQWLAQEVAERFSYTPDTVLDPAAGEGALLNAAHEVWPDAVRIALDIDAQALETIPTTVDLKLESDGILSPWPAAKRGRRLIIANPPWGANMTREYRRKLELNFETARGQFDSYDVFLERIATELALDDVAAVFLPDSFFQKQHTITREFIARNCVLWGIYRLGEGVFPGVNMAAFALIFSKGTARSDHKVKFAKLSADARAHVSRGSGLYSKLSEVMSELPQKDLIATQHGVWGFDTRYNSLARNIRTATGTDAWEKWFATGRGLEIGKNGNMLVCPACASVRAFPKFSSPLNCLKCRAPLSLHEDRLELVSTASTPPSNKWVPLAVGQDLHRHSLIPTRWVKSNVDGIDYKNELHPRTKPRLLVRKTGLGIHAAVEWRPTATTQTIYHFTPTDAAPDYAVPYAAGVLSSRILTAWHISASGDGEWRSHPYLTLSSIQSLPLPQPIPGSDKHKVALKIAQNIDQYQREPRYDQLADLNTEHLVAELLGSGPELVEWAVETLSNATGSTYLATLANLPKRPHEDSKRGAGK</sequence>
<reference evidence="6" key="1">
    <citation type="submission" date="2017-03" db="EMBL/GenBank/DDBJ databases">
        <authorList>
            <person name="Monnet C."/>
        </authorList>
    </citation>
    <scope>NUCLEOTIDE SEQUENCE [LARGE SCALE GENOMIC DNA]</scope>
    <source>
        <strain evidence="6">ATCC 9175</strain>
    </source>
</reference>
<dbReference type="AlphaFoldDB" id="A0A2H1KPG3"/>
<dbReference type="PANTHER" id="PTHR33841">
    <property type="entry name" value="DNA METHYLTRANSFERASE YEEA-RELATED"/>
    <property type="match status" value="1"/>
</dbReference>
<dbReference type="Pfam" id="PF02384">
    <property type="entry name" value="N6_Mtase"/>
    <property type="match status" value="1"/>
</dbReference>
<evidence type="ECO:0000256" key="4">
    <source>
        <dbReference type="ARBA" id="ARBA00047942"/>
    </source>
</evidence>
<dbReference type="Proteomes" id="UP000234525">
    <property type="component" value="Unassembled WGS sequence"/>
</dbReference>
<evidence type="ECO:0000256" key="2">
    <source>
        <dbReference type="ARBA" id="ARBA00022603"/>
    </source>
</evidence>
<dbReference type="GO" id="GO:0008170">
    <property type="term" value="F:N-methyltransferase activity"/>
    <property type="evidence" value="ECO:0007669"/>
    <property type="project" value="InterPro"/>
</dbReference>
<comment type="caution">
    <text evidence="6">The sequence shown here is derived from an EMBL/GenBank/DDBJ whole genome shotgun (WGS) entry which is preliminary data.</text>
</comment>
<keyword evidence="7" id="KW-1185">Reference proteome</keyword>
<dbReference type="InterPro" id="IPR050953">
    <property type="entry name" value="N4_N6_ade-DNA_methylase"/>
</dbReference>
<organism evidence="6 7">
    <name type="scientific">Brevibacterium aurantiacum</name>
    <dbReference type="NCBI Taxonomy" id="273384"/>
    <lineage>
        <taxon>Bacteria</taxon>
        <taxon>Bacillati</taxon>
        <taxon>Actinomycetota</taxon>
        <taxon>Actinomycetes</taxon>
        <taxon>Micrococcales</taxon>
        <taxon>Brevibacteriaceae</taxon>
        <taxon>Brevibacterium</taxon>
    </lineage>
</organism>
<dbReference type="GO" id="GO:0003677">
    <property type="term" value="F:DNA binding"/>
    <property type="evidence" value="ECO:0007669"/>
    <property type="project" value="InterPro"/>
</dbReference>
<name>A0A2H1KPG3_BREAU</name>
<comment type="catalytic activity">
    <reaction evidence="4">
        <text>a 2'-deoxyadenosine in DNA + S-adenosyl-L-methionine = an N(6)-methyl-2'-deoxyadenosine in DNA + S-adenosyl-L-homocysteine + H(+)</text>
        <dbReference type="Rhea" id="RHEA:15197"/>
        <dbReference type="Rhea" id="RHEA-COMP:12418"/>
        <dbReference type="Rhea" id="RHEA-COMP:12419"/>
        <dbReference type="ChEBI" id="CHEBI:15378"/>
        <dbReference type="ChEBI" id="CHEBI:57856"/>
        <dbReference type="ChEBI" id="CHEBI:59789"/>
        <dbReference type="ChEBI" id="CHEBI:90615"/>
        <dbReference type="ChEBI" id="CHEBI:90616"/>
        <dbReference type="EC" id="2.1.1.72"/>
    </reaction>
</comment>
<dbReference type="GO" id="GO:0032259">
    <property type="term" value="P:methylation"/>
    <property type="evidence" value="ECO:0007669"/>
    <property type="project" value="UniProtKB-KW"/>
</dbReference>
<proteinExistence type="predicted"/>
<gene>
    <name evidence="6" type="ORF">BAUR9175_03703</name>
</gene>
<protein>
    <recommendedName>
        <fullName evidence="1">site-specific DNA-methyltransferase (adenine-specific)</fullName>
        <ecNumber evidence="1">2.1.1.72</ecNumber>
    </recommendedName>
</protein>
<dbReference type="SUPFAM" id="SSF53335">
    <property type="entry name" value="S-adenosyl-L-methionine-dependent methyltransferases"/>
    <property type="match status" value="1"/>
</dbReference>